<comment type="similarity">
    <text evidence="3">Belongs to the RBT5 family.</text>
</comment>
<evidence type="ECO:0000256" key="4">
    <source>
        <dbReference type="ARBA" id="ARBA00022525"/>
    </source>
</evidence>
<evidence type="ECO:0000256" key="2">
    <source>
        <dbReference type="ARBA" id="ARBA00004613"/>
    </source>
</evidence>
<feature type="region of interest" description="Disordered" evidence="9">
    <location>
        <begin position="471"/>
        <end position="490"/>
    </location>
</feature>
<dbReference type="GO" id="GO:0005576">
    <property type="term" value="C:extracellular region"/>
    <property type="evidence" value="ECO:0007669"/>
    <property type="project" value="UniProtKB-SubCell"/>
</dbReference>
<feature type="region of interest" description="Disordered" evidence="9">
    <location>
        <begin position="403"/>
        <end position="448"/>
    </location>
</feature>
<reference evidence="12" key="1">
    <citation type="journal article" date="2020" name="Stud. Mycol.">
        <title>101 Dothideomycetes genomes: a test case for predicting lifestyles and emergence of pathogens.</title>
        <authorList>
            <person name="Haridas S."/>
            <person name="Albert R."/>
            <person name="Binder M."/>
            <person name="Bloem J."/>
            <person name="Labutti K."/>
            <person name="Salamov A."/>
            <person name="Andreopoulos B."/>
            <person name="Baker S."/>
            <person name="Barry K."/>
            <person name="Bills G."/>
            <person name="Bluhm B."/>
            <person name="Cannon C."/>
            <person name="Castanera R."/>
            <person name="Culley D."/>
            <person name="Daum C."/>
            <person name="Ezra D."/>
            <person name="Gonzalez J."/>
            <person name="Henrissat B."/>
            <person name="Kuo A."/>
            <person name="Liang C."/>
            <person name="Lipzen A."/>
            <person name="Lutzoni F."/>
            <person name="Magnuson J."/>
            <person name="Mondo S."/>
            <person name="Nolan M."/>
            <person name="Ohm R."/>
            <person name="Pangilinan J."/>
            <person name="Park H.-J."/>
            <person name="Ramirez L."/>
            <person name="Alfaro M."/>
            <person name="Sun H."/>
            <person name="Tritt A."/>
            <person name="Yoshinaga Y."/>
            <person name="Zwiers L.-H."/>
            <person name="Turgeon B."/>
            <person name="Goodwin S."/>
            <person name="Spatafora J."/>
            <person name="Crous P."/>
            <person name="Grigoriev I."/>
        </authorList>
    </citation>
    <scope>NUCLEOTIDE SEQUENCE</scope>
    <source>
        <strain evidence="12">CBS 279.74</strain>
    </source>
</reference>
<keyword evidence="6" id="KW-0732">Signal</keyword>
<keyword evidence="5" id="KW-0325">Glycoprotein</keyword>
<keyword evidence="10" id="KW-0472">Membrane</keyword>
<dbReference type="OrthoDB" id="3946741at2759"/>
<comment type="subcellular location">
    <subcellularLocation>
        <location evidence="1">Membrane</location>
        <topology evidence="1">Lipid-anchor</topology>
        <topology evidence="1">GPI-anchor</topology>
    </subcellularLocation>
    <subcellularLocation>
        <location evidence="2">Secreted</location>
    </subcellularLocation>
</comment>
<accession>A0A6G1JZ57</accession>
<name>A0A6G1JZ57_9PLEO</name>
<feature type="compositionally biased region" description="Low complexity" evidence="9">
    <location>
        <begin position="564"/>
        <end position="578"/>
    </location>
</feature>
<feature type="compositionally biased region" description="Basic and acidic residues" evidence="9">
    <location>
        <begin position="227"/>
        <end position="236"/>
    </location>
</feature>
<keyword evidence="13" id="KW-1185">Reference proteome</keyword>
<dbReference type="Proteomes" id="UP000799428">
    <property type="component" value="Unassembled WGS sequence"/>
</dbReference>
<keyword evidence="4" id="KW-0964">Secreted</keyword>
<feature type="compositionally biased region" description="Basic residues" evidence="9">
    <location>
        <begin position="365"/>
        <end position="374"/>
    </location>
</feature>
<dbReference type="GO" id="GO:0098552">
    <property type="term" value="C:side of membrane"/>
    <property type="evidence" value="ECO:0007669"/>
    <property type="project" value="UniProtKB-KW"/>
</dbReference>
<dbReference type="InterPro" id="IPR008427">
    <property type="entry name" value="Extracellular_membr_CFEM_dom"/>
</dbReference>
<feature type="compositionally biased region" description="Polar residues" evidence="9">
    <location>
        <begin position="635"/>
        <end position="658"/>
    </location>
</feature>
<evidence type="ECO:0000256" key="3">
    <source>
        <dbReference type="ARBA" id="ARBA00010031"/>
    </source>
</evidence>
<dbReference type="Pfam" id="PF05730">
    <property type="entry name" value="CFEM"/>
    <property type="match status" value="1"/>
</dbReference>
<evidence type="ECO:0000313" key="13">
    <source>
        <dbReference type="Proteomes" id="UP000799428"/>
    </source>
</evidence>
<keyword evidence="7" id="KW-1015">Disulfide bond</keyword>
<feature type="region of interest" description="Disordered" evidence="9">
    <location>
        <begin position="349"/>
        <end position="382"/>
    </location>
</feature>
<evidence type="ECO:0000313" key="12">
    <source>
        <dbReference type="EMBL" id="KAF2705894.1"/>
    </source>
</evidence>
<proteinExistence type="inferred from homology"/>
<evidence type="ECO:0000256" key="6">
    <source>
        <dbReference type="ARBA" id="ARBA00022729"/>
    </source>
</evidence>
<gene>
    <name evidence="12" type="ORF">K504DRAFT_86070</name>
</gene>
<evidence type="ECO:0000256" key="7">
    <source>
        <dbReference type="ARBA" id="ARBA00023157"/>
    </source>
</evidence>
<feature type="compositionally biased region" description="Polar residues" evidence="9">
    <location>
        <begin position="579"/>
        <end position="589"/>
    </location>
</feature>
<keyword evidence="8" id="KW-0449">Lipoprotein</keyword>
<evidence type="ECO:0000259" key="11">
    <source>
        <dbReference type="Pfam" id="PF05730"/>
    </source>
</evidence>
<sequence length="803" mass="87815">MLLSHIKRLCTILPSLIAADSTGTNSLPAQLQRTVPACAQPCLQSALQIRFPSCTFQKDLQCLCSLYSEGGEALGEVALQCVYTFCSNNNEAADTYNVCFGQEGAVLPTKTVIVVPIKTTSSRAFVTTWISSTFTTTITTTSIHSPATTSRSVIVNSNSFPSSITSSSLPTATPTVLPVVTAPPRGPETMKPAQIAGLSVAAAATFIVAIGLMALSVFLRRRKERKTCAEKGEKKPQLPKSYSSRPYSQFPLRGSSPRIPSPRFPPLSELSAHKSVKGDRPIRPIPQLDSTAYAIPPPPSPPKTYSPDYTSVHPLLRPAASSRNSSNNSSVPLDQIGLAFSNTLPGKSVKPGFLKRPPKAELRQQRPKSLRRSLKMTNRASRASVMTQETIFEEDLLPTRRRSSMLLPTPPMPIPPIRILKPSRQSPTPNATGKPQKSVEIRQQIPQQPELSLNIPVRQSRTMPPRFALVGVPSSRGSPKPDTRPQLGPPIQMTSAYGAYKPTATAVSTPESSHLGDIPDYYFTSHQNTRKPKSNKYPTPKSTLDVIQSQPSPKLMISARPKRSTSTMSRATSRASTTFRDSISSQTSFETTGTNDPTPEDEDEDKQLSSSDENKLSPVAESPISNLRYPKVPRASNQLVPRSPRSPQNHNAQNQSSPRLLPTPSALLIKRRGEREALQLERQLHMDSPKRSDLREHVKQMDRNHAHIRSNSVIESWDAGPSALSERLALSGRSTRTQSGQWPKSPAMYEIDVVKPLNVRPRKQSVVGVNAGQLMSPGWVPHLTPTRFGEDLMISVSYSKGGR</sequence>
<feature type="region of interest" description="Disordered" evidence="9">
    <location>
        <begin position="227"/>
        <end position="282"/>
    </location>
</feature>
<evidence type="ECO:0000256" key="1">
    <source>
        <dbReference type="ARBA" id="ARBA00004589"/>
    </source>
</evidence>
<keyword evidence="5" id="KW-0336">GPI-anchor</keyword>
<keyword evidence="10" id="KW-0812">Transmembrane</keyword>
<feature type="compositionally biased region" description="Polar residues" evidence="9">
    <location>
        <begin position="536"/>
        <end position="552"/>
    </location>
</feature>
<keyword evidence="10" id="KW-1133">Transmembrane helix</keyword>
<evidence type="ECO:0000256" key="5">
    <source>
        <dbReference type="ARBA" id="ARBA00022622"/>
    </source>
</evidence>
<evidence type="ECO:0000256" key="9">
    <source>
        <dbReference type="SAM" id="MobiDB-lite"/>
    </source>
</evidence>
<evidence type="ECO:0000256" key="10">
    <source>
        <dbReference type="SAM" id="Phobius"/>
    </source>
</evidence>
<feature type="compositionally biased region" description="Polar residues" evidence="9">
    <location>
        <begin position="423"/>
        <end position="435"/>
    </location>
</feature>
<dbReference type="EMBL" id="MU005777">
    <property type="protein sequence ID" value="KAF2705894.1"/>
    <property type="molecule type" value="Genomic_DNA"/>
</dbReference>
<organism evidence="12 13">
    <name type="scientific">Pleomassaria siparia CBS 279.74</name>
    <dbReference type="NCBI Taxonomy" id="1314801"/>
    <lineage>
        <taxon>Eukaryota</taxon>
        <taxon>Fungi</taxon>
        <taxon>Dikarya</taxon>
        <taxon>Ascomycota</taxon>
        <taxon>Pezizomycotina</taxon>
        <taxon>Dothideomycetes</taxon>
        <taxon>Pleosporomycetidae</taxon>
        <taxon>Pleosporales</taxon>
        <taxon>Pleomassariaceae</taxon>
        <taxon>Pleomassaria</taxon>
    </lineage>
</organism>
<feature type="region of interest" description="Disordered" evidence="9">
    <location>
        <begin position="504"/>
        <end position="664"/>
    </location>
</feature>
<protein>
    <recommendedName>
        <fullName evidence="11">CFEM domain-containing protein</fullName>
    </recommendedName>
</protein>
<feature type="domain" description="CFEM" evidence="11">
    <location>
        <begin position="34"/>
        <end position="95"/>
    </location>
</feature>
<dbReference type="AlphaFoldDB" id="A0A6G1JZ57"/>
<evidence type="ECO:0000256" key="8">
    <source>
        <dbReference type="ARBA" id="ARBA00023288"/>
    </source>
</evidence>
<feature type="transmembrane region" description="Helical" evidence="10">
    <location>
        <begin position="195"/>
        <end position="219"/>
    </location>
</feature>